<dbReference type="EMBL" id="UARW01000010">
    <property type="protein sequence ID" value="SQD05350.1"/>
    <property type="molecule type" value="Genomic_DNA"/>
</dbReference>
<dbReference type="AlphaFoldDB" id="A0A2X3M0B2"/>
<proteinExistence type="predicted"/>
<dbReference type="PANTHER" id="PTHR42873:SF1">
    <property type="entry name" value="S-ADENOSYLMETHIONINE-DEPENDENT METHYLTRANSFERASE DOMAIN-CONTAINING PROTEIN"/>
    <property type="match status" value="1"/>
</dbReference>
<evidence type="ECO:0000313" key="2">
    <source>
        <dbReference type="Proteomes" id="UP000250991"/>
    </source>
</evidence>
<dbReference type="GO" id="GO:0008168">
    <property type="term" value="F:methyltransferase activity"/>
    <property type="evidence" value="ECO:0007669"/>
    <property type="project" value="UniProtKB-KW"/>
</dbReference>
<keyword evidence="1" id="KW-0808">Transferase</keyword>
<evidence type="ECO:0000313" key="1">
    <source>
        <dbReference type="EMBL" id="SQD05350.1"/>
    </source>
</evidence>
<organism evidence="1 2">
    <name type="scientific">Escherichia coli</name>
    <dbReference type="NCBI Taxonomy" id="562"/>
    <lineage>
        <taxon>Bacteria</taxon>
        <taxon>Pseudomonadati</taxon>
        <taxon>Pseudomonadota</taxon>
        <taxon>Gammaproteobacteria</taxon>
        <taxon>Enterobacterales</taxon>
        <taxon>Enterobacteriaceae</taxon>
        <taxon>Escherichia</taxon>
    </lineage>
</organism>
<protein>
    <submittedName>
        <fullName evidence="1">Putative oxidoreductase</fullName>
        <ecNumber evidence="1">2.1.1.191</ecNumber>
    </submittedName>
</protein>
<dbReference type="Proteomes" id="UP000250991">
    <property type="component" value="Unassembled WGS sequence"/>
</dbReference>
<accession>A0A2X3M0B2</accession>
<dbReference type="Gene3D" id="3.40.50.150">
    <property type="entry name" value="Vaccinia Virus protein VP39"/>
    <property type="match status" value="1"/>
</dbReference>
<dbReference type="GO" id="GO:0032259">
    <property type="term" value="P:methylation"/>
    <property type="evidence" value="ECO:0007669"/>
    <property type="project" value="UniProtKB-KW"/>
</dbReference>
<keyword evidence="1" id="KW-0489">Methyltransferase</keyword>
<dbReference type="InterPro" id="IPR029063">
    <property type="entry name" value="SAM-dependent_MTases_sf"/>
</dbReference>
<dbReference type="SUPFAM" id="SSF53335">
    <property type="entry name" value="S-adenosyl-L-methionine-dependent methyltransferases"/>
    <property type="match status" value="1"/>
</dbReference>
<dbReference type="PANTHER" id="PTHR42873">
    <property type="entry name" value="RIBOSOMAL RNA LARGE SUBUNIT METHYLTRANSFERASE"/>
    <property type="match status" value="1"/>
</dbReference>
<dbReference type="EC" id="2.1.1.191" evidence="1"/>
<gene>
    <name evidence="1" type="primary">yccW_3</name>
    <name evidence="1" type="ORF">NCTC8009_05911</name>
</gene>
<name>A0A2X3M0B2_ECOLX</name>
<sequence>MIPPRKPLDIARQNVELNKLDLSKAEFVRDDVFKLLRTYRDRGEKFDVIVMDPPKFVENKSQLMARVVAIKISTCWRFSC</sequence>
<reference evidence="1 2" key="1">
    <citation type="submission" date="2018-06" db="EMBL/GenBank/DDBJ databases">
        <authorList>
            <consortium name="Pathogen Informatics"/>
            <person name="Doyle S."/>
        </authorList>
    </citation>
    <scope>NUCLEOTIDE SEQUENCE [LARGE SCALE GENOMIC DNA]</scope>
    <source>
        <strain evidence="1 2">NCTC8009</strain>
    </source>
</reference>